<evidence type="ECO:0000313" key="1">
    <source>
        <dbReference type="EMBL" id="KAH7426513.1"/>
    </source>
</evidence>
<organism evidence="1 2">
    <name type="scientific">Ceratopteris richardii</name>
    <name type="common">Triangle waterfern</name>
    <dbReference type="NCBI Taxonomy" id="49495"/>
    <lineage>
        <taxon>Eukaryota</taxon>
        <taxon>Viridiplantae</taxon>
        <taxon>Streptophyta</taxon>
        <taxon>Embryophyta</taxon>
        <taxon>Tracheophyta</taxon>
        <taxon>Polypodiopsida</taxon>
        <taxon>Polypodiidae</taxon>
        <taxon>Polypodiales</taxon>
        <taxon>Pteridineae</taxon>
        <taxon>Pteridaceae</taxon>
        <taxon>Parkerioideae</taxon>
        <taxon>Ceratopteris</taxon>
    </lineage>
</organism>
<sequence length="330" mass="35893">MGDVKRMGHRRSSSLASIFNSKNNNESNGHHHQGKEFHCWASLRAIFGMVVPSCCVAGHSRCLKTNANSVRVLLGSSSQGSCLTSSIVTGTIFGQRKGRVNFCIQEDPTTPPLFLLEFAMPTHLLVKEMQSGLLRITLVCNKKKVIDMQPPSVDEGVSPSPCSLFSEPVWSMHCNGRKVGFAIKKSVKCEADPAIAYLMSFMQGVATGAGVIPYRSSSCNKRDFVMLQVEKPEATYAMEENSAGDAISAHIDAYADGKHQQNHADGAKVHHDGTLISALNIEESSKEEDGVIYMRAKYESVVGSADSAAFHMMNPDGSQCQELSIFLTRS</sequence>
<dbReference type="OMA" id="NNESNGH"/>
<dbReference type="AlphaFoldDB" id="A0A8T2TY53"/>
<dbReference type="Pfam" id="PF04759">
    <property type="entry name" value="DUF617"/>
    <property type="match status" value="2"/>
</dbReference>
<dbReference type="GO" id="GO:0010274">
    <property type="term" value="P:hydrotropism"/>
    <property type="evidence" value="ECO:0007669"/>
    <property type="project" value="InterPro"/>
</dbReference>
<dbReference type="PANTHER" id="PTHR31696:SF72">
    <property type="entry name" value="OS05G0280000 PROTEIN"/>
    <property type="match status" value="1"/>
</dbReference>
<protein>
    <submittedName>
        <fullName evidence="1">Uncharacterized protein</fullName>
    </submittedName>
</protein>
<accession>A0A8T2TY53</accession>
<proteinExistence type="predicted"/>
<dbReference type="InterPro" id="IPR006460">
    <property type="entry name" value="MIZ1-like_pln"/>
</dbReference>
<name>A0A8T2TY53_CERRI</name>
<dbReference type="NCBIfam" id="TIGR01570">
    <property type="entry name" value="A_thal_3588"/>
    <property type="match status" value="1"/>
</dbReference>
<dbReference type="EMBL" id="CM035415">
    <property type="protein sequence ID" value="KAH7426513.1"/>
    <property type="molecule type" value="Genomic_DNA"/>
</dbReference>
<reference evidence="1" key="1">
    <citation type="submission" date="2021-08" db="EMBL/GenBank/DDBJ databases">
        <title>WGS assembly of Ceratopteris richardii.</title>
        <authorList>
            <person name="Marchant D.B."/>
            <person name="Chen G."/>
            <person name="Jenkins J."/>
            <person name="Shu S."/>
            <person name="Leebens-Mack J."/>
            <person name="Grimwood J."/>
            <person name="Schmutz J."/>
            <person name="Soltis P."/>
            <person name="Soltis D."/>
            <person name="Chen Z.-H."/>
        </authorList>
    </citation>
    <scope>NUCLEOTIDE SEQUENCE</scope>
    <source>
        <strain evidence="1">Whitten #5841</strain>
        <tissue evidence="1">Leaf</tissue>
    </source>
</reference>
<dbReference type="PANTHER" id="PTHR31696">
    <property type="entry name" value="PROTEIN MIZU-KUSSEI 1"/>
    <property type="match status" value="1"/>
</dbReference>
<comment type="caution">
    <text evidence="1">The sequence shown here is derived from an EMBL/GenBank/DDBJ whole genome shotgun (WGS) entry which is preliminary data.</text>
</comment>
<evidence type="ECO:0000313" key="2">
    <source>
        <dbReference type="Proteomes" id="UP000825935"/>
    </source>
</evidence>
<gene>
    <name evidence="1" type="ORF">KP509_10G004100</name>
</gene>
<keyword evidence="2" id="KW-1185">Reference proteome</keyword>
<dbReference type="Proteomes" id="UP000825935">
    <property type="component" value="Chromosome 10"/>
</dbReference>